<evidence type="ECO:0000313" key="1">
    <source>
        <dbReference type="EMBL" id="KAL0062578.1"/>
    </source>
</evidence>
<reference evidence="1 2" key="1">
    <citation type="submission" date="2024-05" db="EMBL/GenBank/DDBJ databases">
        <title>A draft genome resource for the thread blight pathogen Marasmius tenuissimus strain MS-2.</title>
        <authorList>
            <person name="Yulfo-Soto G.E."/>
            <person name="Baruah I.K."/>
            <person name="Amoako-Attah I."/>
            <person name="Bukari Y."/>
            <person name="Meinhardt L.W."/>
            <person name="Bailey B.A."/>
            <person name="Cohen S.P."/>
        </authorList>
    </citation>
    <scope>NUCLEOTIDE SEQUENCE [LARGE SCALE GENOMIC DNA]</scope>
    <source>
        <strain evidence="1 2">MS-2</strain>
    </source>
</reference>
<keyword evidence="2" id="KW-1185">Reference proteome</keyword>
<evidence type="ECO:0008006" key="3">
    <source>
        <dbReference type="Google" id="ProtNLM"/>
    </source>
</evidence>
<dbReference type="SUPFAM" id="SSF81301">
    <property type="entry name" value="Nucleotidyltransferase"/>
    <property type="match status" value="1"/>
</dbReference>
<comment type="caution">
    <text evidence="1">The sequence shown here is derived from an EMBL/GenBank/DDBJ whole genome shotgun (WGS) entry which is preliminary data.</text>
</comment>
<proteinExistence type="predicted"/>
<dbReference type="InterPro" id="IPR043519">
    <property type="entry name" value="NT_sf"/>
</dbReference>
<dbReference type="EMBL" id="JBBXMP010000101">
    <property type="protein sequence ID" value="KAL0062578.1"/>
    <property type="molecule type" value="Genomic_DNA"/>
</dbReference>
<accession>A0ABR2ZMJ8</accession>
<organism evidence="1 2">
    <name type="scientific">Marasmius tenuissimus</name>
    <dbReference type="NCBI Taxonomy" id="585030"/>
    <lineage>
        <taxon>Eukaryota</taxon>
        <taxon>Fungi</taxon>
        <taxon>Dikarya</taxon>
        <taxon>Basidiomycota</taxon>
        <taxon>Agaricomycotina</taxon>
        <taxon>Agaricomycetes</taxon>
        <taxon>Agaricomycetidae</taxon>
        <taxon>Agaricales</taxon>
        <taxon>Marasmiineae</taxon>
        <taxon>Marasmiaceae</taxon>
        <taxon>Marasmius</taxon>
    </lineage>
</organism>
<dbReference type="Proteomes" id="UP001437256">
    <property type="component" value="Unassembled WGS sequence"/>
</dbReference>
<name>A0ABR2ZMJ8_9AGAR</name>
<evidence type="ECO:0000313" key="2">
    <source>
        <dbReference type="Proteomes" id="UP001437256"/>
    </source>
</evidence>
<protein>
    <recommendedName>
        <fullName evidence="3">Nucleotidyltransferase</fullName>
    </recommendedName>
</protein>
<sequence length="226" mass="26120">MTRRVPNNSREVRRAARATIAALAEYNVESCVFGSAACQIYGMSDRVPNDVDIVLLTDDEDVEYIKSLVVDRDERFYLVPSRNPRATYKKLYFTLYRGRTCKVDILPPGRATGLNIPVIPSRELGYVNPYGDIPVMPIVPLLLMKLQGWTDNRDASERYKRAKEPQDVKDLFALLRIAVKDYKAHLSDVDDWMPSSFVEEAEWRVEEFIEEHPRSKMNWKKIGFEV</sequence>
<dbReference type="Gene3D" id="3.30.460.40">
    <property type="match status" value="1"/>
</dbReference>
<gene>
    <name evidence="1" type="ORF">AAF712_010512</name>
</gene>